<organism evidence="2 3">
    <name type="scientific">Microthlaspi erraticum</name>
    <dbReference type="NCBI Taxonomy" id="1685480"/>
    <lineage>
        <taxon>Eukaryota</taxon>
        <taxon>Viridiplantae</taxon>
        <taxon>Streptophyta</taxon>
        <taxon>Embryophyta</taxon>
        <taxon>Tracheophyta</taxon>
        <taxon>Spermatophyta</taxon>
        <taxon>Magnoliopsida</taxon>
        <taxon>eudicotyledons</taxon>
        <taxon>Gunneridae</taxon>
        <taxon>Pentapetalae</taxon>
        <taxon>rosids</taxon>
        <taxon>malvids</taxon>
        <taxon>Brassicales</taxon>
        <taxon>Brassicaceae</taxon>
        <taxon>Coluteocarpeae</taxon>
        <taxon>Microthlaspi</taxon>
    </lineage>
</organism>
<gene>
    <name evidence="2" type="ORF">MERR_LOCUS33619</name>
</gene>
<evidence type="ECO:0000313" key="3">
    <source>
        <dbReference type="Proteomes" id="UP000467841"/>
    </source>
</evidence>
<keyword evidence="3" id="KW-1185">Reference proteome</keyword>
<comment type="caution">
    <text evidence="2">The sequence shown here is derived from an EMBL/GenBank/DDBJ whole genome shotgun (WGS) entry which is preliminary data.</text>
</comment>
<name>A0A6D2JZH3_9BRAS</name>
<feature type="compositionally biased region" description="Basic residues" evidence="1">
    <location>
        <begin position="31"/>
        <end position="44"/>
    </location>
</feature>
<evidence type="ECO:0000256" key="1">
    <source>
        <dbReference type="SAM" id="MobiDB-lite"/>
    </source>
</evidence>
<proteinExistence type="predicted"/>
<feature type="region of interest" description="Disordered" evidence="1">
    <location>
        <begin position="14"/>
        <end position="62"/>
    </location>
</feature>
<dbReference type="EMBL" id="CACVBM020001344">
    <property type="protein sequence ID" value="CAA7046384.1"/>
    <property type="molecule type" value="Genomic_DNA"/>
</dbReference>
<dbReference type="Proteomes" id="UP000467841">
    <property type="component" value="Unassembled WGS sequence"/>
</dbReference>
<reference evidence="2" key="1">
    <citation type="submission" date="2020-01" db="EMBL/GenBank/DDBJ databases">
        <authorList>
            <person name="Mishra B."/>
        </authorList>
    </citation>
    <scope>NUCLEOTIDE SEQUENCE [LARGE SCALE GENOMIC DNA]</scope>
</reference>
<dbReference type="AlphaFoldDB" id="A0A6D2JZH3"/>
<evidence type="ECO:0000313" key="2">
    <source>
        <dbReference type="EMBL" id="CAA7046384.1"/>
    </source>
</evidence>
<dbReference type="PANTHER" id="PTHR33670:SF17">
    <property type="entry name" value="ANTHER-SPECIFIC PROLINE-RICH PROTEIN APG"/>
    <property type="match status" value="1"/>
</dbReference>
<sequence length="227" mass="24629">MGVAVLNPQDCLKQNFPHMKYPRNPTSCPNRQKKPVTNRTRRSPPRNQASRSPPVAPPLPPHRATFSAFVSKGTAKKSPNNGVVAGQFRLLKRGEAIPKKTSDLVVEAIPKKASDLVVEAIPKKASDLIVEAIHKETSDLIVEAIADLVVEKPDLGSTRRIGPAPDMIPSQIRFSSRKSKKAPLYAGPVTMTSPPPSDVPLPARIFNTKTTNDLTNGLIKLLCLDIA</sequence>
<dbReference type="OrthoDB" id="1113087at2759"/>
<protein>
    <submittedName>
        <fullName evidence="2">Uncharacterized protein</fullName>
    </submittedName>
</protein>
<accession>A0A6D2JZH3</accession>
<dbReference type="PANTHER" id="PTHR33670">
    <property type="entry name" value="SPLICING FACTOR, PROLINE- AND GLUTAMINE-RICH-LIKE"/>
    <property type="match status" value="1"/>
</dbReference>